<evidence type="ECO:0000313" key="2">
    <source>
        <dbReference type="Proteomes" id="UP000219374"/>
    </source>
</evidence>
<dbReference type="SUPFAM" id="SSF53756">
    <property type="entry name" value="UDP-Glycosyltransferase/glycogen phosphorylase"/>
    <property type="match status" value="1"/>
</dbReference>
<dbReference type="Gene3D" id="3.40.50.2000">
    <property type="entry name" value="Glycogen Phosphorylase B"/>
    <property type="match status" value="1"/>
</dbReference>
<keyword evidence="1" id="KW-0808">Transferase</keyword>
<accession>A0A286D808</accession>
<dbReference type="GO" id="GO:0016740">
    <property type="term" value="F:transferase activity"/>
    <property type="evidence" value="ECO:0007669"/>
    <property type="project" value="UniProtKB-KW"/>
</dbReference>
<dbReference type="OrthoDB" id="654660at2"/>
<dbReference type="AlphaFoldDB" id="A0A286D808"/>
<evidence type="ECO:0000313" key="1">
    <source>
        <dbReference type="EMBL" id="SOD54802.1"/>
    </source>
</evidence>
<gene>
    <name evidence="1" type="ORF">SAMN06296416_10563</name>
</gene>
<dbReference type="EMBL" id="OCND01000005">
    <property type="protein sequence ID" value="SOD54802.1"/>
    <property type="molecule type" value="Genomic_DNA"/>
</dbReference>
<dbReference type="Pfam" id="PF13692">
    <property type="entry name" value="Glyco_trans_1_4"/>
    <property type="match status" value="1"/>
</dbReference>
<name>A0A286D808_9GAMM</name>
<reference evidence="1 2" key="1">
    <citation type="submission" date="2017-09" db="EMBL/GenBank/DDBJ databases">
        <authorList>
            <person name="Ehlers B."/>
            <person name="Leendertz F.H."/>
        </authorList>
    </citation>
    <scope>NUCLEOTIDE SEQUENCE [LARGE SCALE GENOMIC DNA]</scope>
    <source>
        <strain evidence="1 2">CGMCC 1.10978</strain>
    </source>
</reference>
<sequence>MLRVNLIAWDNGVGLSRDLKLIADTLRDAGIGVDIQPARGRGKLRKWLGPWWRRARVQWRRWRSGPAYDLNLMLEHVRPELLGAARRNAFIPNPEWCQPADVKRLHRMDHVLAKTGHAVDIFRQRECAVMRIGFTSMDRHDPEVPRLRTFFHLAGRSSAKQTQLVLETWARHPEWPLLTVVQHPRSAKFRPQADNIAHRIDYLDDAELRRLQNESLFHLCPSETEGFGHYLMEALSVGAVTLTTDAAPMNELVTPERGLLIPFARTASQQLATRYQVDAGAIEAAVQAALDLSAEEILARSRAAREFFIDNDATFRHRLVQAVREASGRGIAG</sequence>
<proteinExistence type="predicted"/>
<dbReference type="RefSeq" id="WP_097122085.1">
    <property type="nucleotide sequence ID" value="NZ_OCND01000005.1"/>
</dbReference>
<protein>
    <submittedName>
        <fullName evidence="1">Glycosyl transferases group 1</fullName>
    </submittedName>
</protein>
<organism evidence="1 2">
    <name type="scientific">Pseudoxanthomonas wuyuanensis</name>
    <dbReference type="NCBI Taxonomy" id="1073196"/>
    <lineage>
        <taxon>Bacteria</taxon>
        <taxon>Pseudomonadati</taxon>
        <taxon>Pseudomonadota</taxon>
        <taxon>Gammaproteobacteria</taxon>
        <taxon>Lysobacterales</taxon>
        <taxon>Lysobacteraceae</taxon>
        <taxon>Pseudoxanthomonas</taxon>
    </lineage>
</organism>
<dbReference type="Proteomes" id="UP000219374">
    <property type="component" value="Unassembled WGS sequence"/>
</dbReference>
<keyword evidence="2" id="KW-1185">Reference proteome</keyword>